<dbReference type="Proteomes" id="UP000054321">
    <property type="component" value="Unassembled WGS sequence"/>
</dbReference>
<dbReference type="SUPFAM" id="SSF50939">
    <property type="entry name" value="Sialidases"/>
    <property type="match status" value="1"/>
</dbReference>
<gene>
    <name evidence="2" type="ORF">OIDMADRAFT_53084</name>
</gene>
<evidence type="ECO:0000313" key="3">
    <source>
        <dbReference type="Proteomes" id="UP000054321"/>
    </source>
</evidence>
<dbReference type="HOGENOM" id="CLU_036301_0_1_1"/>
<keyword evidence="3" id="KW-1185">Reference proteome</keyword>
<dbReference type="OrthoDB" id="2130735at2759"/>
<evidence type="ECO:0000256" key="1">
    <source>
        <dbReference type="SAM" id="SignalP"/>
    </source>
</evidence>
<dbReference type="CDD" id="cd15482">
    <property type="entry name" value="Sialidase_non-viral"/>
    <property type="match status" value="1"/>
</dbReference>
<organism evidence="2 3">
    <name type="scientific">Oidiodendron maius (strain Zn)</name>
    <dbReference type="NCBI Taxonomy" id="913774"/>
    <lineage>
        <taxon>Eukaryota</taxon>
        <taxon>Fungi</taxon>
        <taxon>Dikarya</taxon>
        <taxon>Ascomycota</taxon>
        <taxon>Pezizomycotina</taxon>
        <taxon>Leotiomycetes</taxon>
        <taxon>Leotiomycetes incertae sedis</taxon>
        <taxon>Myxotrichaceae</taxon>
        <taxon>Oidiodendron</taxon>
    </lineage>
</organism>
<name>A0A0C3HLS0_OIDMZ</name>
<dbReference type="GO" id="GO:0016787">
    <property type="term" value="F:hydrolase activity"/>
    <property type="evidence" value="ECO:0007669"/>
    <property type="project" value="UniProtKB-KW"/>
</dbReference>
<proteinExistence type="predicted"/>
<keyword evidence="2" id="KW-0378">Hydrolase</keyword>
<reference evidence="2 3" key="1">
    <citation type="submission" date="2014-04" db="EMBL/GenBank/DDBJ databases">
        <authorList>
            <consortium name="DOE Joint Genome Institute"/>
            <person name="Kuo A."/>
            <person name="Martino E."/>
            <person name="Perotto S."/>
            <person name="Kohler A."/>
            <person name="Nagy L.G."/>
            <person name="Floudas D."/>
            <person name="Copeland A."/>
            <person name="Barry K.W."/>
            <person name="Cichocki N."/>
            <person name="Veneault-Fourrey C."/>
            <person name="LaButti K."/>
            <person name="Lindquist E.A."/>
            <person name="Lipzen A."/>
            <person name="Lundell T."/>
            <person name="Morin E."/>
            <person name="Murat C."/>
            <person name="Sun H."/>
            <person name="Tunlid A."/>
            <person name="Henrissat B."/>
            <person name="Grigoriev I.V."/>
            <person name="Hibbett D.S."/>
            <person name="Martin F."/>
            <person name="Nordberg H.P."/>
            <person name="Cantor M.N."/>
            <person name="Hua S.X."/>
        </authorList>
    </citation>
    <scope>NUCLEOTIDE SEQUENCE [LARGE SCALE GENOMIC DNA]</scope>
    <source>
        <strain evidence="2 3">Zn</strain>
    </source>
</reference>
<feature type="chain" id="PRO_5002165188" evidence="1">
    <location>
        <begin position="23"/>
        <end position="384"/>
    </location>
</feature>
<dbReference type="Gene3D" id="2.120.10.10">
    <property type="match status" value="1"/>
</dbReference>
<dbReference type="STRING" id="913774.A0A0C3HLS0"/>
<dbReference type="PANTHER" id="PTHR38792:SF3">
    <property type="entry name" value="BNR_ASP-BOX REPEAT DOMAIN PROTEIN (AFU_ORTHOLOGUE AFUA_7G06430)-RELATED"/>
    <property type="match status" value="1"/>
</dbReference>
<dbReference type="EMBL" id="KN832874">
    <property type="protein sequence ID" value="KIN03287.1"/>
    <property type="molecule type" value="Genomic_DNA"/>
</dbReference>
<sequence>MFGRNPFAACFALALSVSFGYAAPTAGVAIEQRAVADHVVTKETIFYPPTSYSTPRTLYGRTAQLADGTVLATWENYSPEPPLVYFPIYKSSDKGQTWTSFSNVTDQVNGWGLRWEPFLYVLPQAIGNLPKGTILCAGNSVPANLSHTKIDLYASKDNGATWSFVSSIAEGGEAISTNGYTPVWEPFLMVYNNQLVAYYSDQRDPAHGQKLVHQVSSDAINWGVVIDDVAYPTYSQRPGMTTIAPLPNGQWIMTYEYGGGPNPKNAGYPVYYRISSSPLLFNSAPGQILNAGGTVPTSSPYVVWSPSGGANGTIAVSANSSPEIFVNTELGEPNSWVMYNTPQWGSYSRELRVMDDPDYLLIVSAGYLGTNNYVTDSVMKLPNL</sequence>
<dbReference type="PANTHER" id="PTHR38792">
    <property type="entry name" value="BNR/ASP-BOX REPEAT DOMAIN PROTEIN (AFU_ORTHOLOGUE AFUA_7G06430)-RELATED"/>
    <property type="match status" value="1"/>
</dbReference>
<protein>
    <submittedName>
        <fullName evidence="2">Glycoside hydrolase family 93 protein</fullName>
    </submittedName>
</protein>
<keyword evidence="1" id="KW-0732">Signal</keyword>
<evidence type="ECO:0000313" key="2">
    <source>
        <dbReference type="EMBL" id="KIN03287.1"/>
    </source>
</evidence>
<feature type="signal peptide" evidence="1">
    <location>
        <begin position="1"/>
        <end position="22"/>
    </location>
</feature>
<dbReference type="InParanoid" id="A0A0C3HLS0"/>
<dbReference type="AlphaFoldDB" id="A0A0C3HLS0"/>
<accession>A0A0C3HLS0</accession>
<reference evidence="3" key="2">
    <citation type="submission" date="2015-01" db="EMBL/GenBank/DDBJ databases">
        <title>Evolutionary Origins and Diversification of the Mycorrhizal Mutualists.</title>
        <authorList>
            <consortium name="DOE Joint Genome Institute"/>
            <consortium name="Mycorrhizal Genomics Consortium"/>
            <person name="Kohler A."/>
            <person name="Kuo A."/>
            <person name="Nagy L.G."/>
            <person name="Floudas D."/>
            <person name="Copeland A."/>
            <person name="Barry K.W."/>
            <person name="Cichocki N."/>
            <person name="Veneault-Fourrey C."/>
            <person name="LaButti K."/>
            <person name="Lindquist E.A."/>
            <person name="Lipzen A."/>
            <person name="Lundell T."/>
            <person name="Morin E."/>
            <person name="Murat C."/>
            <person name="Riley R."/>
            <person name="Ohm R."/>
            <person name="Sun H."/>
            <person name="Tunlid A."/>
            <person name="Henrissat B."/>
            <person name="Grigoriev I.V."/>
            <person name="Hibbett D.S."/>
            <person name="Martin F."/>
        </authorList>
    </citation>
    <scope>NUCLEOTIDE SEQUENCE [LARGE SCALE GENOMIC DNA]</scope>
    <source>
        <strain evidence="3">Zn</strain>
    </source>
</reference>
<dbReference type="InterPro" id="IPR036278">
    <property type="entry name" value="Sialidase_sf"/>
</dbReference>